<dbReference type="GO" id="GO:0051301">
    <property type="term" value="P:cell division"/>
    <property type="evidence" value="ECO:0007669"/>
    <property type="project" value="UniProtKB-KW"/>
</dbReference>
<keyword evidence="4" id="KW-0132">Cell division</keyword>
<protein>
    <submittedName>
        <fullName evidence="9">Uncharacterized protein</fullName>
    </submittedName>
</protein>
<dbReference type="GO" id="GO:0007059">
    <property type="term" value="P:chromosome segregation"/>
    <property type="evidence" value="ECO:0007669"/>
    <property type="project" value="UniProtKB-KW"/>
</dbReference>
<keyword evidence="7" id="KW-0131">Cell cycle</keyword>
<evidence type="ECO:0000256" key="1">
    <source>
        <dbReference type="ARBA" id="ARBA00004584"/>
    </source>
</evidence>
<keyword evidence="5" id="KW-0159">Chromosome partition</keyword>
<dbReference type="AlphaFoldDB" id="A0A8D2JCT7"/>
<dbReference type="Proteomes" id="UP000694545">
    <property type="component" value="Unplaced"/>
</dbReference>
<dbReference type="GO" id="GO:0000775">
    <property type="term" value="C:chromosome, centromeric region"/>
    <property type="evidence" value="ECO:0007669"/>
    <property type="project" value="UniProtKB-SubCell"/>
</dbReference>
<keyword evidence="8" id="KW-0137">Centromere</keyword>
<sequence length="56" mass="6587">MARERCLKKSFKDSLEDIKERMREKRNHKWAKLGKTSQAISIKIQNRNGDCIILGL</sequence>
<organism evidence="9 10">
    <name type="scientific">Varanus komodoensis</name>
    <name type="common">Komodo dragon</name>
    <dbReference type="NCBI Taxonomy" id="61221"/>
    <lineage>
        <taxon>Eukaryota</taxon>
        <taxon>Metazoa</taxon>
        <taxon>Chordata</taxon>
        <taxon>Craniata</taxon>
        <taxon>Vertebrata</taxon>
        <taxon>Euteleostomi</taxon>
        <taxon>Lepidosauria</taxon>
        <taxon>Squamata</taxon>
        <taxon>Bifurcata</taxon>
        <taxon>Unidentata</taxon>
        <taxon>Episquamata</taxon>
        <taxon>Toxicofera</taxon>
        <taxon>Anguimorpha</taxon>
        <taxon>Paleoanguimorpha</taxon>
        <taxon>Varanoidea</taxon>
        <taxon>Varanidae</taxon>
        <taxon>Varanus</taxon>
    </lineage>
</organism>
<evidence type="ECO:0000256" key="2">
    <source>
        <dbReference type="ARBA" id="ARBA00010845"/>
    </source>
</evidence>
<keyword evidence="3" id="KW-0158">Chromosome</keyword>
<evidence type="ECO:0000256" key="5">
    <source>
        <dbReference type="ARBA" id="ARBA00022829"/>
    </source>
</evidence>
<evidence type="ECO:0000256" key="7">
    <source>
        <dbReference type="ARBA" id="ARBA00023306"/>
    </source>
</evidence>
<comment type="subcellular location">
    <subcellularLocation>
        <location evidence="1">Chromosome</location>
        <location evidence="1">Centromere</location>
    </subcellularLocation>
</comment>
<evidence type="ECO:0000313" key="10">
    <source>
        <dbReference type="Proteomes" id="UP000694545"/>
    </source>
</evidence>
<keyword evidence="10" id="KW-1185">Reference proteome</keyword>
<keyword evidence="6" id="KW-0175">Coiled coil</keyword>
<evidence type="ECO:0000256" key="3">
    <source>
        <dbReference type="ARBA" id="ARBA00022454"/>
    </source>
</evidence>
<dbReference type="PANTHER" id="PTHR21577:SF3">
    <property type="entry name" value="SHUGOSHIN 1-RELATED"/>
    <property type="match status" value="1"/>
</dbReference>
<dbReference type="Ensembl" id="ENSVKKT00000010002.1">
    <property type="protein sequence ID" value="ENSVKKP00000009757.1"/>
    <property type="gene ID" value="ENSVKKG00000006888.1"/>
</dbReference>
<dbReference type="InterPro" id="IPR038889">
    <property type="entry name" value="Shugoshin1/2"/>
</dbReference>
<comment type="similarity">
    <text evidence="2">Belongs to the shugoshin family.</text>
</comment>
<reference evidence="9" key="2">
    <citation type="submission" date="2025-09" db="UniProtKB">
        <authorList>
            <consortium name="Ensembl"/>
        </authorList>
    </citation>
    <scope>IDENTIFICATION</scope>
</reference>
<evidence type="ECO:0000256" key="8">
    <source>
        <dbReference type="ARBA" id="ARBA00023328"/>
    </source>
</evidence>
<accession>A0A8D2JCT7</accession>
<proteinExistence type="inferred from homology"/>
<evidence type="ECO:0000256" key="6">
    <source>
        <dbReference type="ARBA" id="ARBA00023054"/>
    </source>
</evidence>
<reference evidence="9" key="1">
    <citation type="submission" date="2025-08" db="UniProtKB">
        <authorList>
            <consortium name="Ensembl"/>
        </authorList>
    </citation>
    <scope>IDENTIFICATION</scope>
</reference>
<dbReference type="PANTHER" id="PTHR21577">
    <property type="entry name" value="SHUGOSHIN"/>
    <property type="match status" value="1"/>
</dbReference>
<evidence type="ECO:0000313" key="9">
    <source>
        <dbReference type="Ensembl" id="ENSVKKP00000009757.1"/>
    </source>
</evidence>
<evidence type="ECO:0000256" key="4">
    <source>
        <dbReference type="ARBA" id="ARBA00022618"/>
    </source>
</evidence>
<name>A0A8D2JCT7_VARKO</name>